<keyword evidence="3" id="KW-1185">Reference proteome</keyword>
<proteinExistence type="predicted"/>
<feature type="transmembrane region" description="Helical" evidence="1">
    <location>
        <begin position="212"/>
        <end position="240"/>
    </location>
</feature>
<organism evidence="2 3">
    <name type="scientific">Adlercreutzia equolifaciens subsp. celatus DSM 18785</name>
    <dbReference type="NCBI Taxonomy" id="1121021"/>
    <lineage>
        <taxon>Bacteria</taxon>
        <taxon>Bacillati</taxon>
        <taxon>Actinomycetota</taxon>
        <taxon>Coriobacteriia</taxon>
        <taxon>Eggerthellales</taxon>
        <taxon>Eggerthellaceae</taxon>
        <taxon>Adlercreutzia</taxon>
    </lineage>
</organism>
<keyword evidence="1" id="KW-0812">Transmembrane</keyword>
<evidence type="ECO:0000256" key="1">
    <source>
        <dbReference type="SAM" id="Phobius"/>
    </source>
</evidence>
<comment type="caution">
    <text evidence="2">The sequence shown here is derived from an EMBL/GenBank/DDBJ whole genome shotgun (WGS) entry which is preliminary data.</text>
</comment>
<accession>A0A3N0AQL7</accession>
<dbReference type="Proteomes" id="UP000278327">
    <property type="component" value="Unassembled WGS sequence"/>
</dbReference>
<gene>
    <name evidence="2" type="ORF">DMP10_09840</name>
</gene>
<evidence type="ECO:0000313" key="3">
    <source>
        <dbReference type="Proteomes" id="UP000278327"/>
    </source>
</evidence>
<dbReference type="RefSeq" id="WP_117283524.1">
    <property type="nucleotide sequence ID" value="NZ_JAMTCE010000023.1"/>
</dbReference>
<feature type="transmembrane region" description="Helical" evidence="1">
    <location>
        <begin position="150"/>
        <end position="173"/>
    </location>
</feature>
<reference evidence="2 3" key="1">
    <citation type="journal article" date="2019" name="Microbiol. Resour. Announc.">
        <title>Draft Genome Sequences of Type Strains of Gordonibacter faecihominis, Paraeggerthella hongkongensis, Parvibacter caecicola,Slackia equolifaciens, Slackia faecicanis, and Slackia isoflavoniconvertens.</title>
        <authorList>
            <person name="Danylec N."/>
            <person name="Stoll D.A."/>
            <person name="Dotsch A."/>
            <person name="Huch M."/>
        </authorList>
    </citation>
    <scope>NUCLEOTIDE SEQUENCE [LARGE SCALE GENOMIC DNA]</scope>
    <source>
        <strain evidence="2 3">DSM 18785</strain>
    </source>
</reference>
<feature type="transmembrane region" description="Helical" evidence="1">
    <location>
        <begin position="21"/>
        <end position="41"/>
    </location>
</feature>
<keyword evidence="1" id="KW-1133">Transmembrane helix</keyword>
<feature type="transmembrane region" description="Helical" evidence="1">
    <location>
        <begin position="75"/>
        <end position="98"/>
    </location>
</feature>
<protein>
    <submittedName>
        <fullName evidence="2">Uncharacterized protein</fullName>
    </submittedName>
</protein>
<evidence type="ECO:0000313" key="2">
    <source>
        <dbReference type="EMBL" id="RNL36849.1"/>
    </source>
</evidence>
<dbReference type="EMBL" id="QICA01000018">
    <property type="protein sequence ID" value="RNL36849.1"/>
    <property type="molecule type" value="Genomic_DNA"/>
</dbReference>
<feature type="transmembrane region" description="Helical" evidence="1">
    <location>
        <begin position="180"/>
        <end position="200"/>
    </location>
</feature>
<sequence>MDQKSYCALRKKAVSLAGGILFSNGTTFAVLLALTQALLFLTTKSFWPVAVFVVARITSLTETSSQFLQDYGDGIVPIGFVLIALSVIFVAFMLHPYIDKRHQARSSSEFLEKPWCASKIWRWVNYFLLFAASATSFISLSYVAEGSSTLSALWSPILLLILATMVFHCLFLIPKAAERAYQKILLCATPTIFALLQPVYPRFFAGFLFEPLPLLLIEIIFLTTLFYATCWFFAIGSFFLPTTPQTSKSNNNPKEREFTWWLLRDGIIGCVLFVLGLVELFLLALLIALVASFPFMGVG</sequence>
<dbReference type="AlphaFoldDB" id="A0A3N0AQL7"/>
<name>A0A3N0AQL7_9ACTN</name>
<feature type="transmembrane region" description="Helical" evidence="1">
    <location>
        <begin position="261"/>
        <end position="293"/>
    </location>
</feature>
<keyword evidence="1" id="KW-0472">Membrane</keyword>
<feature type="transmembrane region" description="Helical" evidence="1">
    <location>
        <begin position="123"/>
        <end position="144"/>
    </location>
</feature>